<keyword evidence="8" id="KW-1185">Reference proteome</keyword>
<sequence length="598" mass="66699">MGFVFTGFFLRGSAFTVPELVASLLDSIPFVTISFNLLFSSLTESLPKTSSISAPVGSLCKLSYIVTKPISAPVLLFTALNLPLVIAKTGSSITITPPTTFGDVATPINLLLAVTLLITLATSYFIVSTLVSTYIRSSNPSRPPVITPLTPFGNFKLLTFLEFSKSPLKCITRLYKTYGEVFTMNMMGQNITILLGPDQQEHFFKLGDDHLSQQEVYKFMKPVFGAGVVYDCNARTRQSQFQAMAYGLRNVRLKGYISKIERETHIYLDSKFGQSGTVDLLEALSELTILTSSRCLHGDDVRENMFTQVAELYHDLDKGVTPLSVFFPYAWTDAHKKRDAARKRMVALFASVIKARRAETPEIAASKNRTDILDVFMNAKYKNGQPFKDEEITGLLIALLFAGQHTSSITSTWTALFIANDPDIMRRVIQEQNDVVGGDRELTFDDINNMPLLHNCMREALRLHPPLVLLMRKVLKDLKVSTGGNDYVIPKGDVVMVSPSVGMRLANVFPEPDAFDPDRYAPPREEHKTPFAYLGFGGGMHSCMGQAFAFVQVKTILSVLFRKYKMEVVPEKLPECDYEAMVVGPKGDCRVRYEKRVN</sequence>
<protein>
    <recommendedName>
        <fullName evidence="9">Sterol 14-demethylase</fullName>
    </recommendedName>
</protein>
<evidence type="ECO:0000256" key="1">
    <source>
        <dbReference type="ARBA" id="ARBA00010617"/>
    </source>
</evidence>
<dbReference type="PANTHER" id="PTHR24304:SF2">
    <property type="entry name" value="24-HYDROXYCHOLESTEROL 7-ALPHA-HYDROXYLASE"/>
    <property type="match status" value="1"/>
</dbReference>
<comment type="caution">
    <text evidence="7">The sequence shown here is derived from an EMBL/GenBank/DDBJ whole genome shotgun (WGS) entry which is preliminary data.</text>
</comment>
<name>A0A9W7FNY2_9STRA</name>
<dbReference type="GO" id="GO:0004497">
    <property type="term" value="F:monooxygenase activity"/>
    <property type="evidence" value="ECO:0007669"/>
    <property type="project" value="UniProtKB-KW"/>
</dbReference>
<dbReference type="Gene3D" id="1.10.630.10">
    <property type="entry name" value="Cytochrome P450"/>
    <property type="match status" value="1"/>
</dbReference>
<comment type="similarity">
    <text evidence="1 6">Belongs to the cytochrome P450 family.</text>
</comment>
<dbReference type="AlphaFoldDB" id="A0A9W7FNY2"/>
<keyword evidence="2 5" id="KW-0349">Heme</keyword>
<proteinExistence type="inferred from homology"/>
<dbReference type="PROSITE" id="PS00086">
    <property type="entry name" value="CYTOCHROME_P450"/>
    <property type="match status" value="1"/>
</dbReference>
<dbReference type="PANTHER" id="PTHR24304">
    <property type="entry name" value="CYTOCHROME P450 FAMILY 7"/>
    <property type="match status" value="1"/>
</dbReference>
<dbReference type="SUPFAM" id="SSF48264">
    <property type="entry name" value="Cytochrome P450"/>
    <property type="match status" value="1"/>
</dbReference>
<keyword evidence="3 5" id="KW-0479">Metal-binding</keyword>
<evidence type="ECO:0000256" key="2">
    <source>
        <dbReference type="ARBA" id="ARBA00022617"/>
    </source>
</evidence>
<dbReference type="PRINTS" id="PR00465">
    <property type="entry name" value="EP450IV"/>
</dbReference>
<evidence type="ECO:0000256" key="6">
    <source>
        <dbReference type="RuleBase" id="RU000461"/>
    </source>
</evidence>
<gene>
    <name evidence="7" type="ORF">TrLO_g6595</name>
</gene>
<evidence type="ECO:0008006" key="9">
    <source>
        <dbReference type="Google" id="ProtNLM"/>
    </source>
</evidence>
<evidence type="ECO:0000256" key="3">
    <source>
        <dbReference type="ARBA" id="ARBA00022723"/>
    </source>
</evidence>
<dbReference type="Proteomes" id="UP001165122">
    <property type="component" value="Unassembled WGS sequence"/>
</dbReference>
<evidence type="ECO:0000313" key="7">
    <source>
        <dbReference type="EMBL" id="GMI15460.1"/>
    </source>
</evidence>
<dbReference type="GO" id="GO:0005506">
    <property type="term" value="F:iron ion binding"/>
    <property type="evidence" value="ECO:0007669"/>
    <property type="project" value="InterPro"/>
</dbReference>
<dbReference type="InterPro" id="IPR002403">
    <property type="entry name" value="Cyt_P450_E_grp-IV"/>
</dbReference>
<evidence type="ECO:0000313" key="8">
    <source>
        <dbReference type="Proteomes" id="UP001165122"/>
    </source>
</evidence>
<organism evidence="7 8">
    <name type="scientific">Triparma laevis f. longispina</name>
    <dbReference type="NCBI Taxonomy" id="1714387"/>
    <lineage>
        <taxon>Eukaryota</taxon>
        <taxon>Sar</taxon>
        <taxon>Stramenopiles</taxon>
        <taxon>Ochrophyta</taxon>
        <taxon>Bolidophyceae</taxon>
        <taxon>Parmales</taxon>
        <taxon>Triparmaceae</taxon>
        <taxon>Triparma</taxon>
    </lineage>
</organism>
<dbReference type="InterPro" id="IPR001128">
    <property type="entry name" value="Cyt_P450"/>
</dbReference>
<accession>A0A9W7FNY2</accession>
<dbReference type="InterPro" id="IPR017972">
    <property type="entry name" value="Cyt_P450_CS"/>
</dbReference>
<keyword evidence="6" id="KW-0503">Monooxygenase</keyword>
<dbReference type="GO" id="GO:0016705">
    <property type="term" value="F:oxidoreductase activity, acting on paired donors, with incorporation or reduction of molecular oxygen"/>
    <property type="evidence" value="ECO:0007669"/>
    <property type="project" value="InterPro"/>
</dbReference>
<dbReference type="GO" id="GO:0020037">
    <property type="term" value="F:heme binding"/>
    <property type="evidence" value="ECO:0007669"/>
    <property type="project" value="InterPro"/>
</dbReference>
<dbReference type="CDD" id="cd11042">
    <property type="entry name" value="CYP51-like"/>
    <property type="match status" value="1"/>
</dbReference>
<dbReference type="EMBL" id="BRXW01000231">
    <property type="protein sequence ID" value="GMI15460.1"/>
    <property type="molecule type" value="Genomic_DNA"/>
</dbReference>
<feature type="binding site" description="axial binding residue" evidence="5">
    <location>
        <position position="543"/>
    </location>
    <ligand>
        <name>heme</name>
        <dbReference type="ChEBI" id="CHEBI:30413"/>
    </ligand>
    <ligandPart>
        <name>Fe</name>
        <dbReference type="ChEBI" id="CHEBI:18248"/>
    </ligandPart>
</feature>
<keyword evidence="4 5" id="KW-0408">Iron</keyword>
<dbReference type="InterPro" id="IPR050529">
    <property type="entry name" value="CYP450_sterol_14alpha_dmase"/>
</dbReference>
<reference evidence="8" key="1">
    <citation type="journal article" date="2023" name="Commun. Biol.">
        <title>Genome analysis of Parmales, the sister group of diatoms, reveals the evolutionary specialization of diatoms from phago-mixotrophs to photoautotrophs.</title>
        <authorList>
            <person name="Ban H."/>
            <person name="Sato S."/>
            <person name="Yoshikawa S."/>
            <person name="Yamada K."/>
            <person name="Nakamura Y."/>
            <person name="Ichinomiya M."/>
            <person name="Sato N."/>
            <person name="Blanc-Mathieu R."/>
            <person name="Endo H."/>
            <person name="Kuwata A."/>
            <person name="Ogata H."/>
        </authorList>
    </citation>
    <scope>NUCLEOTIDE SEQUENCE [LARGE SCALE GENOMIC DNA]</scope>
    <source>
        <strain evidence="8">NIES 3700</strain>
    </source>
</reference>
<dbReference type="OrthoDB" id="1055148at2759"/>
<dbReference type="PRINTS" id="PR00385">
    <property type="entry name" value="P450"/>
</dbReference>
<keyword evidence="6" id="KW-0560">Oxidoreductase</keyword>
<dbReference type="Pfam" id="PF00067">
    <property type="entry name" value="p450"/>
    <property type="match status" value="1"/>
</dbReference>
<dbReference type="InterPro" id="IPR036396">
    <property type="entry name" value="Cyt_P450_sf"/>
</dbReference>
<evidence type="ECO:0000256" key="5">
    <source>
        <dbReference type="PIRSR" id="PIRSR602403-1"/>
    </source>
</evidence>
<comment type="cofactor">
    <cofactor evidence="5">
        <name>heme</name>
        <dbReference type="ChEBI" id="CHEBI:30413"/>
    </cofactor>
</comment>
<evidence type="ECO:0000256" key="4">
    <source>
        <dbReference type="ARBA" id="ARBA00023004"/>
    </source>
</evidence>